<dbReference type="InterPro" id="IPR014756">
    <property type="entry name" value="Ig_E-set"/>
</dbReference>
<dbReference type="SMART" id="SM01017">
    <property type="entry name" value="Arrestin_C"/>
    <property type="match status" value="1"/>
</dbReference>
<sequence length="275" mass="30468">VQVLSNGYTVARKKLLFPIVCHQLLNQDQRSFESPTLKGSKKVGKGEVYVELRLKKRGFVPGEPICGDIIIDNKSDKSVKYSHFCICQKTLCYSLRPEVQTHESSFETDGMGLPIHKVVAGQRFEYPITFYVPALVPNLNVPECIEVEYEARLDVGKVRGSAKSAFITLSTPIYIGTHPATDQDLISVLGFNGALRNRSQPPPAAYENLSFLDSTSLLDFSSCSASVGGLSAVEGDDSQPIGYTPLYYEYNYQNLHAGIKSEETRKMVVPKFSNQ</sequence>
<dbReference type="AlphaFoldDB" id="A0A914BY86"/>
<reference evidence="3" key="1">
    <citation type="submission" date="2022-11" db="UniProtKB">
        <authorList>
            <consortium name="WormBaseParasite"/>
        </authorList>
    </citation>
    <scope>IDENTIFICATION</scope>
</reference>
<proteinExistence type="predicted"/>
<dbReference type="WBParaSite" id="ACRNAN_Path_1279.g4998.t1">
    <property type="protein sequence ID" value="ACRNAN_Path_1279.g4998.t1"/>
    <property type="gene ID" value="ACRNAN_Path_1279.g4998"/>
</dbReference>
<feature type="domain" description="Arrestin C-terminal-like" evidence="1">
    <location>
        <begin position="44"/>
        <end position="180"/>
    </location>
</feature>
<dbReference type="Gene3D" id="2.60.40.640">
    <property type="match status" value="1"/>
</dbReference>
<name>A0A914BY86_9BILA</name>
<evidence type="ECO:0000313" key="3">
    <source>
        <dbReference type="WBParaSite" id="ACRNAN_Path_1279.g4998.t1"/>
    </source>
</evidence>
<dbReference type="Pfam" id="PF02752">
    <property type="entry name" value="Arrestin_C"/>
    <property type="match status" value="1"/>
</dbReference>
<keyword evidence="2" id="KW-1185">Reference proteome</keyword>
<protein>
    <submittedName>
        <fullName evidence="3">Arrestin C-terminal-like domain-containing protein</fullName>
    </submittedName>
</protein>
<evidence type="ECO:0000313" key="2">
    <source>
        <dbReference type="Proteomes" id="UP000887540"/>
    </source>
</evidence>
<dbReference type="InterPro" id="IPR014752">
    <property type="entry name" value="Arrestin-like_C"/>
</dbReference>
<accession>A0A914BY86</accession>
<organism evidence="2 3">
    <name type="scientific">Acrobeloides nanus</name>
    <dbReference type="NCBI Taxonomy" id="290746"/>
    <lineage>
        <taxon>Eukaryota</taxon>
        <taxon>Metazoa</taxon>
        <taxon>Ecdysozoa</taxon>
        <taxon>Nematoda</taxon>
        <taxon>Chromadorea</taxon>
        <taxon>Rhabditida</taxon>
        <taxon>Tylenchina</taxon>
        <taxon>Cephalobomorpha</taxon>
        <taxon>Cephaloboidea</taxon>
        <taxon>Cephalobidae</taxon>
        <taxon>Acrobeloides</taxon>
    </lineage>
</organism>
<evidence type="ECO:0000259" key="1">
    <source>
        <dbReference type="SMART" id="SM01017"/>
    </source>
</evidence>
<dbReference type="InterPro" id="IPR011022">
    <property type="entry name" value="Arrestin_C-like"/>
</dbReference>
<dbReference type="SUPFAM" id="SSF81296">
    <property type="entry name" value="E set domains"/>
    <property type="match status" value="1"/>
</dbReference>
<dbReference type="Proteomes" id="UP000887540">
    <property type="component" value="Unplaced"/>
</dbReference>